<proteinExistence type="predicted"/>
<gene>
    <name evidence="8" type="ORF">Tsubulata_043805</name>
</gene>
<evidence type="ECO:0000313" key="8">
    <source>
        <dbReference type="EMBL" id="KAJ4827685.1"/>
    </source>
</evidence>
<keyword evidence="4 6" id="KW-0863">Zinc-finger</keyword>
<keyword evidence="5" id="KW-0862">Zinc</keyword>
<dbReference type="PANTHER" id="PTHR15710:SF243">
    <property type="entry name" value="E3 UBIQUITIN-PROTEIN LIGASE PRAJA-2 ISOFORM X1"/>
    <property type="match status" value="1"/>
</dbReference>
<keyword evidence="3" id="KW-0479">Metal-binding</keyword>
<evidence type="ECO:0000256" key="3">
    <source>
        <dbReference type="ARBA" id="ARBA00022723"/>
    </source>
</evidence>
<evidence type="ECO:0000256" key="6">
    <source>
        <dbReference type="PROSITE-ProRule" id="PRU00175"/>
    </source>
</evidence>
<protein>
    <recommendedName>
        <fullName evidence="2">RING-type E3 ubiquitin transferase</fullName>
        <ecNumber evidence="2">2.3.2.27</ecNumber>
    </recommendedName>
</protein>
<reference evidence="8" key="1">
    <citation type="submission" date="2022-02" db="EMBL/GenBank/DDBJ databases">
        <authorList>
            <person name="Henning P.M."/>
            <person name="McCubbin A.G."/>
            <person name="Shore J.S."/>
        </authorList>
    </citation>
    <scope>NUCLEOTIDE SEQUENCE</scope>
    <source>
        <strain evidence="8">F60SS</strain>
        <tissue evidence="8">Leaves</tissue>
    </source>
</reference>
<dbReference type="EMBL" id="JAKUCV010006363">
    <property type="protein sequence ID" value="KAJ4827685.1"/>
    <property type="molecule type" value="Genomic_DNA"/>
</dbReference>
<dbReference type="SMART" id="SM00184">
    <property type="entry name" value="RING"/>
    <property type="match status" value="1"/>
</dbReference>
<dbReference type="InterPro" id="IPR001841">
    <property type="entry name" value="Znf_RING"/>
</dbReference>
<name>A0A9Q0J4W0_9ROSI</name>
<dbReference type="Proteomes" id="UP001141552">
    <property type="component" value="Unassembled WGS sequence"/>
</dbReference>
<evidence type="ECO:0000259" key="7">
    <source>
        <dbReference type="PROSITE" id="PS50089"/>
    </source>
</evidence>
<dbReference type="SUPFAM" id="SSF57850">
    <property type="entry name" value="RING/U-box"/>
    <property type="match status" value="1"/>
</dbReference>
<dbReference type="GO" id="GO:0061630">
    <property type="term" value="F:ubiquitin protein ligase activity"/>
    <property type="evidence" value="ECO:0007669"/>
    <property type="project" value="UniProtKB-EC"/>
</dbReference>
<comment type="caution">
    <text evidence="8">The sequence shown here is derived from an EMBL/GenBank/DDBJ whole genome shotgun (WGS) entry which is preliminary data.</text>
</comment>
<evidence type="ECO:0000256" key="4">
    <source>
        <dbReference type="ARBA" id="ARBA00022771"/>
    </source>
</evidence>
<sequence length="52" mass="6367">MCKICMEEMIIYRFSVTFMPCSYRFHSSCIQQWLKENHVCPLCRFKLPTDDR</sequence>
<dbReference type="GO" id="GO:0008270">
    <property type="term" value="F:zinc ion binding"/>
    <property type="evidence" value="ECO:0007669"/>
    <property type="project" value="UniProtKB-KW"/>
</dbReference>
<dbReference type="AlphaFoldDB" id="A0A9Q0J4W0"/>
<dbReference type="PROSITE" id="PS50089">
    <property type="entry name" value="ZF_RING_2"/>
    <property type="match status" value="1"/>
</dbReference>
<evidence type="ECO:0000256" key="2">
    <source>
        <dbReference type="ARBA" id="ARBA00012483"/>
    </source>
</evidence>
<dbReference type="EC" id="2.3.2.27" evidence="2"/>
<evidence type="ECO:0000256" key="5">
    <source>
        <dbReference type="ARBA" id="ARBA00022833"/>
    </source>
</evidence>
<dbReference type="OrthoDB" id="4348522at2759"/>
<dbReference type="PANTHER" id="PTHR15710">
    <property type="entry name" value="E3 UBIQUITIN-PROTEIN LIGASE PRAJA"/>
    <property type="match status" value="1"/>
</dbReference>
<keyword evidence="9" id="KW-1185">Reference proteome</keyword>
<feature type="domain" description="RING-type" evidence="7">
    <location>
        <begin position="2"/>
        <end position="44"/>
    </location>
</feature>
<evidence type="ECO:0000256" key="1">
    <source>
        <dbReference type="ARBA" id="ARBA00000900"/>
    </source>
</evidence>
<organism evidence="8 9">
    <name type="scientific">Turnera subulata</name>
    <dbReference type="NCBI Taxonomy" id="218843"/>
    <lineage>
        <taxon>Eukaryota</taxon>
        <taxon>Viridiplantae</taxon>
        <taxon>Streptophyta</taxon>
        <taxon>Embryophyta</taxon>
        <taxon>Tracheophyta</taxon>
        <taxon>Spermatophyta</taxon>
        <taxon>Magnoliopsida</taxon>
        <taxon>eudicotyledons</taxon>
        <taxon>Gunneridae</taxon>
        <taxon>Pentapetalae</taxon>
        <taxon>rosids</taxon>
        <taxon>fabids</taxon>
        <taxon>Malpighiales</taxon>
        <taxon>Passifloraceae</taxon>
        <taxon>Turnera</taxon>
    </lineage>
</organism>
<dbReference type="Gene3D" id="3.30.40.10">
    <property type="entry name" value="Zinc/RING finger domain, C3HC4 (zinc finger)"/>
    <property type="match status" value="1"/>
</dbReference>
<comment type="catalytic activity">
    <reaction evidence="1">
        <text>S-ubiquitinyl-[E2 ubiquitin-conjugating enzyme]-L-cysteine + [acceptor protein]-L-lysine = [E2 ubiquitin-conjugating enzyme]-L-cysteine + N(6)-ubiquitinyl-[acceptor protein]-L-lysine.</text>
        <dbReference type="EC" id="2.3.2.27"/>
    </reaction>
</comment>
<dbReference type="GO" id="GO:0016567">
    <property type="term" value="P:protein ubiquitination"/>
    <property type="evidence" value="ECO:0007669"/>
    <property type="project" value="TreeGrafter"/>
</dbReference>
<reference evidence="8" key="2">
    <citation type="journal article" date="2023" name="Plants (Basel)">
        <title>Annotation of the Turnera subulata (Passifloraceae) Draft Genome Reveals the S-Locus Evolved after the Divergence of Turneroideae from Passifloroideae in a Stepwise Manner.</title>
        <authorList>
            <person name="Henning P.M."/>
            <person name="Roalson E.H."/>
            <person name="Mir W."/>
            <person name="McCubbin A.G."/>
            <person name="Shore J.S."/>
        </authorList>
    </citation>
    <scope>NUCLEOTIDE SEQUENCE</scope>
    <source>
        <strain evidence="8">F60SS</strain>
    </source>
</reference>
<evidence type="ECO:0000313" key="9">
    <source>
        <dbReference type="Proteomes" id="UP001141552"/>
    </source>
</evidence>
<dbReference type="GO" id="GO:0005737">
    <property type="term" value="C:cytoplasm"/>
    <property type="evidence" value="ECO:0007669"/>
    <property type="project" value="TreeGrafter"/>
</dbReference>
<dbReference type="InterPro" id="IPR013083">
    <property type="entry name" value="Znf_RING/FYVE/PHD"/>
</dbReference>
<accession>A0A9Q0J4W0</accession>
<dbReference type="Pfam" id="PF13639">
    <property type="entry name" value="zf-RING_2"/>
    <property type="match status" value="1"/>
</dbReference>